<comment type="subunit">
    <text evidence="10">Monomer.</text>
</comment>
<dbReference type="InterPro" id="IPR050081">
    <property type="entry name" value="Ile-tRNA_ligase"/>
</dbReference>
<name>A0AAX3DWT9_RHOPL</name>
<keyword evidence="6 10" id="KW-0648">Protein biosynthesis</keyword>
<dbReference type="HAMAP" id="MF_02002">
    <property type="entry name" value="Ile_tRNA_synth_type1"/>
    <property type="match status" value="1"/>
</dbReference>
<dbReference type="Gene3D" id="1.10.730.20">
    <property type="match status" value="1"/>
</dbReference>
<dbReference type="FunFam" id="3.90.740.10:FF:000022">
    <property type="entry name" value="Isoleucine--tRNA ligase"/>
    <property type="match status" value="1"/>
</dbReference>
<keyword evidence="5 10" id="KW-0067">ATP-binding</keyword>
<feature type="binding site" evidence="10">
    <location>
        <position position="673"/>
    </location>
    <ligand>
        <name>ATP</name>
        <dbReference type="ChEBI" id="CHEBI:30616"/>
    </ligand>
</feature>
<feature type="domain" description="Methionyl/Valyl/Leucyl/Isoleucyl-tRNA synthetase anticodon-binding" evidence="12">
    <location>
        <begin position="753"/>
        <end position="884"/>
    </location>
</feature>
<evidence type="ECO:0000313" key="14">
    <source>
        <dbReference type="Proteomes" id="UP001163166"/>
    </source>
</evidence>
<dbReference type="EC" id="6.1.1.5" evidence="10"/>
<dbReference type="PANTHER" id="PTHR42765">
    <property type="entry name" value="SOLEUCYL-TRNA SYNTHETASE"/>
    <property type="match status" value="1"/>
</dbReference>
<dbReference type="GO" id="GO:0006428">
    <property type="term" value="P:isoleucyl-tRNA aminoacylation"/>
    <property type="evidence" value="ECO:0007669"/>
    <property type="project" value="UniProtKB-UniRule"/>
</dbReference>
<feature type="domain" description="Aminoacyl-tRNA synthetase class Ia" evidence="11">
    <location>
        <begin position="40"/>
        <end position="708"/>
    </location>
</feature>
<comment type="similarity">
    <text evidence="1 10">Belongs to the class-I aminoacyl-tRNA synthetase family. IleS type 1 subfamily.</text>
</comment>
<dbReference type="GO" id="GO:0002161">
    <property type="term" value="F:aminoacyl-tRNA deacylase activity"/>
    <property type="evidence" value="ECO:0007669"/>
    <property type="project" value="InterPro"/>
</dbReference>
<keyword evidence="4 10" id="KW-0547">Nucleotide-binding</keyword>
<comment type="caution">
    <text evidence="10">Lacks conserved residue(s) required for the propagation of feature annotation.</text>
</comment>
<dbReference type="Proteomes" id="UP001163166">
    <property type="component" value="Chromosome"/>
</dbReference>
<keyword evidence="7 10" id="KW-0030">Aminoacyl-tRNA synthetase</keyword>
<dbReference type="RefSeq" id="WP_264074613.1">
    <property type="nucleotide sequence ID" value="NZ_CP076676.1"/>
</dbReference>
<comment type="domain">
    <text evidence="10">IleRS has two distinct active sites: one for aminoacylation and one for editing. The misactivated valine is translocated from the active site to the editing site, which sterically excludes the correctly activated isoleucine. The single editing site contains two valyl binding pockets, one specific for each substrate (Val-AMP or Val-tRNA(Ile)).</text>
</comment>
<dbReference type="InterPro" id="IPR014729">
    <property type="entry name" value="Rossmann-like_a/b/a_fold"/>
</dbReference>
<evidence type="ECO:0000256" key="1">
    <source>
        <dbReference type="ARBA" id="ARBA00006887"/>
    </source>
</evidence>
<dbReference type="SUPFAM" id="SSF47323">
    <property type="entry name" value="Anticodon-binding domain of a subclass of class I aminoacyl-tRNA synthetases"/>
    <property type="match status" value="1"/>
</dbReference>
<dbReference type="PRINTS" id="PR00984">
    <property type="entry name" value="TRNASYNTHILE"/>
</dbReference>
<protein>
    <recommendedName>
        <fullName evidence="10">Isoleucine--tRNA ligase</fullName>
        <ecNumber evidence="10">6.1.1.5</ecNumber>
    </recommendedName>
    <alternativeName>
        <fullName evidence="10">Isoleucyl-tRNA synthetase</fullName>
        <shortName evidence="10">IleRS</shortName>
    </alternativeName>
</protein>
<dbReference type="InterPro" id="IPR002300">
    <property type="entry name" value="aa-tRNA-synth_Ia"/>
</dbReference>
<dbReference type="GO" id="GO:0005829">
    <property type="term" value="C:cytosol"/>
    <property type="evidence" value="ECO:0007669"/>
    <property type="project" value="TreeGrafter"/>
</dbReference>
<evidence type="ECO:0000256" key="4">
    <source>
        <dbReference type="ARBA" id="ARBA00022741"/>
    </source>
</evidence>
<dbReference type="Pfam" id="PF08264">
    <property type="entry name" value="Anticodon_1"/>
    <property type="match status" value="1"/>
</dbReference>
<dbReference type="CDD" id="cd07960">
    <property type="entry name" value="Anticodon_Ia_Ile_BEm"/>
    <property type="match status" value="1"/>
</dbReference>
<comment type="subcellular location">
    <subcellularLocation>
        <location evidence="10">Cytoplasm</location>
    </subcellularLocation>
</comment>
<dbReference type="PROSITE" id="PS00178">
    <property type="entry name" value="AA_TRNA_LIGASE_I"/>
    <property type="match status" value="1"/>
</dbReference>
<feature type="short sequence motif" description="'HIGH' region" evidence="10">
    <location>
        <begin position="70"/>
        <end position="80"/>
    </location>
</feature>
<keyword evidence="3 10" id="KW-0436">Ligase</keyword>
<dbReference type="InterPro" id="IPR001412">
    <property type="entry name" value="aa-tRNA-synth_I_CS"/>
</dbReference>
<evidence type="ECO:0000256" key="8">
    <source>
        <dbReference type="ARBA" id="ARBA00025217"/>
    </source>
</evidence>
<dbReference type="GO" id="GO:0005524">
    <property type="term" value="F:ATP binding"/>
    <property type="evidence" value="ECO:0007669"/>
    <property type="project" value="UniProtKB-UniRule"/>
</dbReference>
<gene>
    <name evidence="10 13" type="primary">ileS</name>
    <name evidence="13" type="ORF">KQX62_21605</name>
</gene>
<dbReference type="InterPro" id="IPR033708">
    <property type="entry name" value="Anticodon_Ile_BEm"/>
</dbReference>
<proteinExistence type="inferred from homology"/>
<dbReference type="Gene3D" id="3.90.740.10">
    <property type="entry name" value="Valyl/Leucyl/Isoleucyl-tRNA synthetase, editing domain"/>
    <property type="match status" value="1"/>
</dbReference>
<evidence type="ECO:0000256" key="2">
    <source>
        <dbReference type="ARBA" id="ARBA00022490"/>
    </source>
</evidence>
<feature type="binding site" evidence="10">
    <location>
        <position position="629"/>
    </location>
    <ligand>
        <name>L-isoleucyl-5'-AMP</name>
        <dbReference type="ChEBI" id="CHEBI:178002"/>
    </ligand>
</feature>
<feature type="short sequence motif" description="'KMSKS' region" evidence="10">
    <location>
        <begin position="670"/>
        <end position="674"/>
    </location>
</feature>
<evidence type="ECO:0000256" key="3">
    <source>
        <dbReference type="ARBA" id="ARBA00022598"/>
    </source>
</evidence>
<dbReference type="EMBL" id="CP076676">
    <property type="protein sequence ID" value="UYO39279.1"/>
    <property type="molecule type" value="Genomic_DNA"/>
</dbReference>
<dbReference type="SUPFAM" id="SSF50677">
    <property type="entry name" value="ValRS/IleRS/LeuRS editing domain"/>
    <property type="match status" value="1"/>
</dbReference>
<evidence type="ECO:0000256" key="6">
    <source>
        <dbReference type="ARBA" id="ARBA00022917"/>
    </source>
</evidence>
<evidence type="ECO:0000256" key="9">
    <source>
        <dbReference type="ARBA" id="ARBA00048359"/>
    </source>
</evidence>
<evidence type="ECO:0000256" key="5">
    <source>
        <dbReference type="ARBA" id="ARBA00022840"/>
    </source>
</evidence>
<comment type="catalytic activity">
    <reaction evidence="9 10">
        <text>tRNA(Ile) + L-isoleucine + ATP = L-isoleucyl-tRNA(Ile) + AMP + diphosphate</text>
        <dbReference type="Rhea" id="RHEA:11060"/>
        <dbReference type="Rhea" id="RHEA-COMP:9666"/>
        <dbReference type="Rhea" id="RHEA-COMP:9695"/>
        <dbReference type="ChEBI" id="CHEBI:30616"/>
        <dbReference type="ChEBI" id="CHEBI:33019"/>
        <dbReference type="ChEBI" id="CHEBI:58045"/>
        <dbReference type="ChEBI" id="CHEBI:78442"/>
        <dbReference type="ChEBI" id="CHEBI:78528"/>
        <dbReference type="ChEBI" id="CHEBI:456215"/>
        <dbReference type="EC" id="6.1.1.5"/>
    </reaction>
</comment>
<reference evidence="13" key="1">
    <citation type="journal article" date="2022" name="Biol. Control">
        <title>In silico genomic analysis of Rhodopseudomonas palustris strains revealed potential biocontrol agents and crop yield enhancers.</title>
        <authorList>
            <person name="Surachat K."/>
            <person name="Kantachote D."/>
            <person name="Deachamag P."/>
            <person name="Wonglapsuwan M."/>
        </authorList>
    </citation>
    <scope>NUCLEOTIDE SEQUENCE</scope>
    <source>
        <strain evidence="13">TLS06</strain>
    </source>
</reference>
<dbReference type="InterPro" id="IPR009080">
    <property type="entry name" value="tRNAsynth_Ia_anticodon-bd"/>
</dbReference>
<sequence length="1005" mass="111699">MTDTPAKDAAQGGNDYSKTLFLPQTEFPMRAGLPQREPEMLKRWEEMDLYGKLRESARGRAKFVLHDGPPYANGNIHIGHALNKILKDVVTKSQQMLGFDSNYVPGWDCHGLPIEWKIEEENYRSKGKPKPNFKDSAAIIAFRKECRAYATKWLNVQREEFKRLGVIGDWDHPYATMNYFAEAQIARELMKFAANGTLYRGSKPVMWSVVEKTALAEAEVEYEDYTSDTVWVKFPVKTGDAATKNASIVIWTTTPWTLPGNRAISFSSKIAYGLYKVTDAPADNWAKTGDLLILADALAESVFKQARVVAYEKVSDIGADVLKASECAHPLQGLDGGYEFIVPLLDGEHVTEDTGTGFVHTAPGHGREDFDIWMHNARALEARGISSTIPYTVDENGALTEQAPGFTGKRVINDKGEKGDANEAVIQALIARGALLARGKLKHQYPHSWRSKKPVIFRNTPQWFIAMDKDIVDDGVAKPGDTLRARALQAISVTQWVPPAGQNRINGMISGRPDWVISRQRAWGVPIAVFIKDRGDGSVDILQDEIVNHRIAEAFMQEGADAWYAEGAAERFLGDRAAEGWRKVDDILDVWFDSGSTHAFVLEDAQNFPGLAGIRRKVDGGADTVMYLEGSDQHRGWFHSSLLESCGTRGRAPYDVVLTHGFTLDEQGRKMSKSLGNTTDPAKVIASSGADILRLWVCATDYADDQRIGPEILKNVVETYRKLRNSIRWMLGTLHHFKRDEAVAFADMPELERLMLHQLAEQSATVRAAYAEFDYKTVVASLAAFMNTELSAFYFDIRKDTLYCDPPSSLARKAALTTIDIICDAILKWLAPVLSFTADEAWGMYRPDAEPSVHLTLFPLDLGGYRDEALEKKWRVIRAIRKVVTGALEVERAAKRIGSSLEASPMIYLPEAFMADLFDVDWAEICITSNAMVEILRGNDTPPADAFRLPELADVGVVIERAQGTKCARSWKILSSVGSDAEYPDVSPRDAQALREWKALGGAAS</sequence>
<evidence type="ECO:0000259" key="11">
    <source>
        <dbReference type="Pfam" id="PF00133"/>
    </source>
</evidence>
<comment type="function">
    <text evidence="8 10">Catalyzes the attachment of isoleucine to tRNA(Ile). As IleRS can inadvertently accommodate and process structurally similar amino acids such as valine, to avoid such errors it has two additional distinct tRNA(Ile)-dependent editing activities. One activity is designated as 'pretransfer' editing and involves the hydrolysis of activated Val-AMP. The other activity is designated 'posttransfer' editing and involves deacylation of mischarged Val-tRNA(Ile).</text>
</comment>
<dbReference type="InterPro" id="IPR002301">
    <property type="entry name" value="Ile-tRNA-ligase"/>
</dbReference>
<evidence type="ECO:0000256" key="10">
    <source>
        <dbReference type="HAMAP-Rule" id="MF_02002"/>
    </source>
</evidence>
<dbReference type="Gene3D" id="3.40.50.620">
    <property type="entry name" value="HUPs"/>
    <property type="match status" value="2"/>
</dbReference>
<dbReference type="FunFam" id="3.40.50.620:FF:000042">
    <property type="entry name" value="Isoleucine--tRNA ligase"/>
    <property type="match status" value="1"/>
</dbReference>
<dbReference type="InterPro" id="IPR023585">
    <property type="entry name" value="Ile-tRNA-ligase_type1"/>
</dbReference>
<dbReference type="InterPro" id="IPR009008">
    <property type="entry name" value="Val/Leu/Ile-tRNA-synth_edit"/>
</dbReference>
<dbReference type="GO" id="GO:0004822">
    <property type="term" value="F:isoleucine-tRNA ligase activity"/>
    <property type="evidence" value="ECO:0007669"/>
    <property type="project" value="UniProtKB-UniRule"/>
</dbReference>
<accession>A0AAX3DWT9</accession>
<dbReference type="GO" id="GO:0000049">
    <property type="term" value="F:tRNA binding"/>
    <property type="evidence" value="ECO:0007669"/>
    <property type="project" value="InterPro"/>
</dbReference>
<evidence type="ECO:0000259" key="12">
    <source>
        <dbReference type="Pfam" id="PF08264"/>
    </source>
</evidence>
<evidence type="ECO:0000313" key="13">
    <source>
        <dbReference type="EMBL" id="UYO39279.1"/>
    </source>
</evidence>
<dbReference type="AlphaFoldDB" id="A0AAX3DWT9"/>
<dbReference type="PANTHER" id="PTHR42765:SF1">
    <property type="entry name" value="ISOLEUCINE--TRNA LIGASE, MITOCHONDRIAL"/>
    <property type="match status" value="1"/>
</dbReference>
<dbReference type="Pfam" id="PF00133">
    <property type="entry name" value="tRNA-synt_1"/>
    <property type="match status" value="1"/>
</dbReference>
<dbReference type="SUPFAM" id="SSF52374">
    <property type="entry name" value="Nucleotidylyl transferase"/>
    <property type="match status" value="1"/>
</dbReference>
<keyword evidence="2 10" id="KW-0963">Cytoplasm</keyword>
<evidence type="ECO:0000256" key="7">
    <source>
        <dbReference type="ARBA" id="ARBA00023146"/>
    </source>
</evidence>
<organism evidence="13 14">
    <name type="scientific">Rhodopseudomonas palustris</name>
    <dbReference type="NCBI Taxonomy" id="1076"/>
    <lineage>
        <taxon>Bacteria</taxon>
        <taxon>Pseudomonadati</taxon>
        <taxon>Pseudomonadota</taxon>
        <taxon>Alphaproteobacteria</taxon>
        <taxon>Hyphomicrobiales</taxon>
        <taxon>Nitrobacteraceae</taxon>
        <taxon>Rhodopseudomonas</taxon>
    </lineage>
</organism>
<dbReference type="InterPro" id="IPR013155">
    <property type="entry name" value="M/V/L/I-tRNA-synth_anticd-bd"/>
</dbReference>
<dbReference type="NCBIfam" id="TIGR00392">
    <property type="entry name" value="ileS"/>
    <property type="match status" value="1"/>
</dbReference>